<dbReference type="Proteomes" id="UP000807469">
    <property type="component" value="Unassembled WGS sequence"/>
</dbReference>
<organism evidence="2 3">
    <name type="scientific">Pholiota conissans</name>
    <dbReference type="NCBI Taxonomy" id="109636"/>
    <lineage>
        <taxon>Eukaryota</taxon>
        <taxon>Fungi</taxon>
        <taxon>Dikarya</taxon>
        <taxon>Basidiomycota</taxon>
        <taxon>Agaricomycotina</taxon>
        <taxon>Agaricomycetes</taxon>
        <taxon>Agaricomycetidae</taxon>
        <taxon>Agaricales</taxon>
        <taxon>Agaricineae</taxon>
        <taxon>Strophariaceae</taxon>
        <taxon>Pholiota</taxon>
    </lineage>
</organism>
<feature type="compositionally biased region" description="Polar residues" evidence="1">
    <location>
        <begin position="779"/>
        <end position="796"/>
    </location>
</feature>
<comment type="caution">
    <text evidence="2">The sequence shown here is derived from an EMBL/GenBank/DDBJ whole genome shotgun (WGS) entry which is preliminary data.</text>
</comment>
<feature type="region of interest" description="Disordered" evidence="1">
    <location>
        <begin position="751"/>
        <end position="829"/>
    </location>
</feature>
<reference evidence="2" key="1">
    <citation type="submission" date="2020-11" db="EMBL/GenBank/DDBJ databases">
        <authorList>
            <consortium name="DOE Joint Genome Institute"/>
            <person name="Ahrendt S."/>
            <person name="Riley R."/>
            <person name="Andreopoulos W."/>
            <person name="Labutti K."/>
            <person name="Pangilinan J."/>
            <person name="Ruiz-Duenas F.J."/>
            <person name="Barrasa J.M."/>
            <person name="Sanchez-Garcia M."/>
            <person name="Camarero S."/>
            <person name="Miyauchi S."/>
            <person name="Serrano A."/>
            <person name="Linde D."/>
            <person name="Babiker R."/>
            <person name="Drula E."/>
            <person name="Ayuso-Fernandez I."/>
            <person name="Pacheco R."/>
            <person name="Padilla G."/>
            <person name="Ferreira P."/>
            <person name="Barriuso J."/>
            <person name="Kellner H."/>
            <person name="Castanera R."/>
            <person name="Alfaro M."/>
            <person name="Ramirez L."/>
            <person name="Pisabarro A.G."/>
            <person name="Kuo A."/>
            <person name="Tritt A."/>
            <person name="Lipzen A."/>
            <person name="He G."/>
            <person name="Yan M."/>
            <person name="Ng V."/>
            <person name="Cullen D."/>
            <person name="Martin F."/>
            <person name="Rosso M.-N."/>
            <person name="Henrissat B."/>
            <person name="Hibbett D."/>
            <person name="Martinez A.T."/>
            <person name="Grigoriev I.V."/>
        </authorList>
    </citation>
    <scope>NUCLEOTIDE SEQUENCE</scope>
    <source>
        <strain evidence="2">CIRM-BRFM 674</strain>
    </source>
</reference>
<feature type="compositionally biased region" description="Pro residues" evidence="1">
    <location>
        <begin position="359"/>
        <end position="372"/>
    </location>
</feature>
<dbReference type="AlphaFoldDB" id="A0A9P6CW62"/>
<feature type="compositionally biased region" description="Low complexity" evidence="1">
    <location>
        <begin position="813"/>
        <end position="828"/>
    </location>
</feature>
<feature type="region of interest" description="Disordered" evidence="1">
    <location>
        <begin position="597"/>
        <end position="667"/>
    </location>
</feature>
<feature type="compositionally biased region" description="Basic and acidic residues" evidence="1">
    <location>
        <begin position="859"/>
        <end position="873"/>
    </location>
</feature>
<feature type="region of interest" description="Disordered" evidence="1">
    <location>
        <begin position="229"/>
        <end position="399"/>
    </location>
</feature>
<sequence length="992" mass="108154">MAAPGPGIVLAERADVHKSCKSIENLLVVFNEYCEASGAIVALQKKLAKALREMAGMKVTGEIAVNAMNASAAIFDALSEVDSRFAKIADKEYESVSTDVKKWFKKLNKEERNHDDRIASANAKIKQAGQNYEKKSKKKATDASDEHARYINLISTLGPEISQEKYNHALNVTQRHTATTYSVAACLSRLADSEWQKSCECVRRFSPTIGPLGRWKALCEGGWTGPVPSDLPNVDNENAGRHTPQSEDDKGGLKPIQEEPHNPAQRLTPEPVIIEQLHSNPPEYSTGPPYASASSQDLPREHFISSQASATPTRPPQANLPPIDSSPESAANHTNTLDPPRPSFVDANTGSVRSLSAFPNPPTHFPIPPLRPSQPQRQQSALSQSVSNSSSSNLQFPSSNAVLADSPVSAHSELEDSFRTANQNFQASNSSNSAPKLSPTITDNGARIKGEEGAAEYTAPMSASPPSPTEIRRPMPIKSQTSLPAESSYQRNRDAQEQYTSHRSSSSADLDSLITKYRGQFEDSGAREFGMMESKADGKARTVDNAKYPKALERMDTGASNGSLVAAMRNRYSTNSGSMSPPPRDLPRIPLSVNDLASRYQPGGEAPLSPKTRPVSPPVSRQQSLPLLDTAARQAKESYQDRIPSSSNRNIPSPDEDRRLRQQQRNDELVKAERFAKEQELKEREKDLEMRARDLERERARLQSLREEDNSSSQVQSGQFGMRPRERRTSLRHQLQRPLSQMTLEEGAENALNTSAGPSNLRQKPYNVYGGSHLAAPLSPTQPLASPKRSQNSQLPSPHDPALQSRSNDKYSDAYNSATNSTSSHASNCGCESCSVSKYGASGKQSVDYQSRQVQPPERGQHQRVDSKPDKPKSWMRRLSVPVGNALGLDSSKKQQNSNSSNATLYNIGSGIGNTPAGGRGLFSMDGKKNASTTALGSRDVYSGADRNVGVREDGRLGVQGRPELVSPGRRSYDISGVSNRSMTNLGVMGRH</sequence>
<accession>A0A9P6CW62</accession>
<feature type="region of interest" description="Disordered" evidence="1">
    <location>
        <begin position="115"/>
        <end position="143"/>
    </location>
</feature>
<feature type="region of interest" description="Disordered" evidence="1">
    <location>
        <begin position="702"/>
        <end position="739"/>
    </location>
</feature>
<feature type="compositionally biased region" description="Low complexity" evidence="1">
    <location>
        <begin position="425"/>
        <end position="434"/>
    </location>
</feature>
<feature type="compositionally biased region" description="Polar residues" evidence="1">
    <location>
        <begin position="845"/>
        <end position="854"/>
    </location>
</feature>
<name>A0A9P6CW62_9AGAR</name>
<feature type="region of interest" description="Disordered" evidence="1">
    <location>
        <begin position="425"/>
        <end position="511"/>
    </location>
</feature>
<feature type="compositionally biased region" description="Polar residues" evidence="1">
    <location>
        <begin position="478"/>
        <end position="490"/>
    </location>
</feature>
<protein>
    <submittedName>
        <fullName evidence="2">Uncharacterized protein</fullName>
    </submittedName>
</protein>
<evidence type="ECO:0000313" key="3">
    <source>
        <dbReference type="Proteomes" id="UP000807469"/>
    </source>
</evidence>
<proteinExistence type="predicted"/>
<dbReference type="EMBL" id="MU155389">
    <property type="protein sequence ID" value="KAF9474248.1"/>
    <property type="molecule type" value="Genomic_DNA"/>
</dbReference>
<keyword evidence="3" id="KW-1185">Reference proteome</keyword>
<evidence type="ECO:0000256" key="1">
    <source>
        <dbReference type="SAM" id="MobiDB-lite"/>
    </source>
</evidence>
<feature type="compositionally biased region" description="Polar residues" evidence="1">
    <location>
        <begin position="326"/>
        <end position="337"/>
    </location>
</feature>
<feature type="compositionally biased region" description="Polar residues" evidence="1">
    <location>
        <begin position="751"/>
        <end position="762"/>
    </location>
</feature>
<feature type="compositionally biased region" description="Basic and acidic residues" evidence="1">
    <location>
        <begin position="655"/>
        <end position="667"/>
    </location>
</feature>
<feature type="compositionally biased region" description="Low complexity" evidence="1">
    <location>
        <begin position="642"/>
        <end position="653"/>
    </location>
</feature>
<feature type="region of interest" description="Disordered" evidence="1">
    <location>
        <begin position="845"/>
        <end position="878"/>
    </location>
</feature>
<feature type="compositionally biased region" description="Low complexity" evidence="1">
    <location>
        <begin position="373"/>
        <end position="399"/>
    </location>
</feature>
<feature type="compositionally biased region" description="Basic and acidic residues" evidence="1">
    <location>
        <begin position="238"/>
        <end position="261"/>
    </location>
</feature>
<evidence type="ECO:0000313" key="2">
    <source>
        <dbReference type="EMBL" id="KAF9474248.1"/>
    </source>
</evidence>
<dbReference type="OrthoDB" id="2450055at2759"/>
<gene>
    <name evidence="2" type="ORF">BDN70DRAFT_885035</name>
</gene>